<evidence type="ECO:0000313" key="7">
    <source>
        <dbReference type="EMBL" id="ROT82618.1"/>
    </source>
</evidence>
<dbReference type="PANTHER" id="PTHR10985">
    <property type="entry name" value="BASIC HELIX-LOOP-HELIX TRANSCRIPTION FACTOR, HES-RELATED"/>
    <property type="match status" value="1"/>
</dbReference>
<dbReference type="Pfam" id="PF00010">
    <property type="entry name" value="HLH"/>
    <property type="match status" value="1"/>
</dbReference>
<keyword evidence="3" id="KW-0804">Transcription</keyword>
<dbReference type="Proteomes" id="UP000283509">
    <property type="component" value="Unassembled WGS sequence"/>
</dbReference>
<evidence type="ECO:0000256" key="3">
    <source>
        <dbReference type="ARBA" id="ARBA00023163"/>
    </source>
</evidence>
<comment type="subcellular location">
    <subcellularLocation>
        <location evidence="1">Nucleus</location>
    </subcellularLocation>
</comment>
<dbReference type="AlphaFoldDB" id="A0A423U1L1"/>
<dbReference type="InterPro" id="IPR011598">
    <property type="entry name" value="bHLH_dom"/>
</dbReference>
<feature type="region of interest" description="Disordered" evidence="5">
    <location>
        <begin position="82"/>
        <end position="186"/>
    </location>
</feature>
<dbReference type="OrthoDB" id="6356824at2759"/>
<feature type="compositionally biased region" description="Low complexity" evidence="5">
    <location>
        <begin position="108"/>
        <end position="121"/>
    </location>
</feature>
<evidence type="ECO:0000256" key="5">
    <source>
        <dbReference type="SAM" id="MobiDB-lite"/>
    </source>
</evidence>
<keyword evidence="2" id="KW-0805">Transcription regulation</keyword>
<organism evidence="7 8">
    <name type="scientific">Penaeus vannamei</name>
    <name type="common">Whiteleg shrimp</name>
    <name type="synonym">Litopenaeus vannamei</name>
    <dbReference type="NCBI Taxonomy" id="6689"/>
    <lineage>
        <taxon>Eukaryota</taxon>
        <taxon>Metazoa</taxon>
        <taxon>Ecdysozoa</taxon>
        <taxon>Arthropoda</taxon>
        <taxon>Crustacea</taxon>
        <taxon>Multicrustacea</taxon>
        <taxon>Malacostraca</taxon>
        <taxon>Eumalacostraca</taxon>
        <taxon>Eucarida</taxon>
        <taxon>Decapoda</taxon>
        <taxon>Dendrobranchiata</taxon>
        <taxon>Penaeoidea</taxon>
        <taxon>Penaeidae</taxon>
        <taxon>Penaeus</taxon>
    </lineage>
</organism>
<feature type="compositionally biased region" description="Pro residues" evidence="5">
    <location>
        <begin position="352"/>
        <end position="368"/>
    </location>
</feature>
<reference evidence="7 8" key="2">
    <citation type="submission" date="2019-01" db="EMBL/GenBank/DDBJ databases">
        <title>The decoding of complex shrimp genome reveals the adaptation for benthos swimmer, frequently molting mechanism and breeding impact on genome.</title>
        <authorList>
            <person name="Sun Y."/>
            <person name="Gao Y."/>
            <person name="Yu Y."/>
        </authorList>
    </citation>
    <scope>NUCLEOTIDE SEQUENCE [LARGE SCALE GENOMIC DNA]</scope>
    <source>
        <tissue evidence="7">Muscle</tissue>
    </source>
</reference>
<feature type="domain" description="BHLH" evidence="6">
    <location>
        <begin position="21"/>
        <end position="81"/>
    </location>
</feature>
<comment type="caution">
    <text evidence="7">The sequence shown here is derived from an EMBL/GenBank/DDBJ whole genome shotgun (WGS) entry which is preliminary data.</text>
</comment>
<keyword evidence="8" id="KW-1185">Reference proteome</keyword>
<evidence type="ECO:0000256" key="4">
    <source>
        <dbReference type="ARBA" id="ARBA00023242"/>
    </source>
</evidence>
<dbReference type="STRING" id="6689.A0A423U1L1"/>
<dbReference type="InterPro" id="IPR050370">
    <property type="entry name" value="HES_HEY"/>
</dbReference>
<proteinExistence type="predicted"/>
<sequence length="368" mass="39568">MGVQQQQVVNKARAPKPVSEARKIRKPLMEKKRRERINTSLNDLARLLTDAKMVKSDGGAKANKLEKADILELTVKHLKALKTEGGDARGEDAPTEEPAVASYKEGFTNPASNAAACPAPTDARDAHTPQPSEDTPSRLAAPDAPVTPATSEGAQEPSPVQQEGAKDDSAAKDSANPERAANEAPRFTWCLPTGAVAFLIQGGLRPPPPSRPRSCILECHECRHALVCPSAPRPAAQCPPTPPPSSTPAPHTLSLSVRHARLLARALARAVQCPSPPECRRRPLRLEHEEDVASLVNLGGRGGHESRRRRVAAKDKDCVTKSLCLWDPRKRRRPICDSLSYGGIGKNRSTAPPTPPSSPPPPTRPLFL</sequence>
<name>A0A423U1L1_PENVA</name>
<feature type="region of interest" description="Disordered" evidence="5">
    <location>
        <begin position="1"/>
        <end position="21"/>
    </location>
</feature>
<protein>
    <recommendedName>
        <fullName evidence="6">BHLH domain-containing protein</fullName>
    </recommendedName>
</protein>
<dbReference type="Gene3D" id="4.10.280.10">
    <property type="entry name" value="Helix-loop-helix DNA-binding domain"/>
    <property type="match status" value="1"/>
</dbReference>
<dbReference type="SMART" id="SM00353">
    <property type="entry name" value="HLH"/>
    <property type="match status" value="1"/>
</dbReference>
<feature type="compositionally biased region" description="Polar residues" evidence="5">
    <location>
        <begin position="148"/>
        <end position="161"/>
    </location>
</feature>
<evidence type="ECO:0000313" key="8">
    <source>
        <dbReference type="Proteomes" id="UP000283509"/>
    </source>
</evidence>
<keyword evidence="4" id="KW-0539">Nucleus</keyword>
<dbReference type="GO" id="GO:0046983">
    <property type="term" value="F:protein dimerization activity"/>
    <property type="evidence" value="ECO:0007669"/>
    <property type="project" value="InterPro"/>
</dbReference>
<accession>A0A423U1L1</accession>
<reference evidence="7 8" key="1">
    <citation type="submission" date="2018-04" db="EMBL/GenBank/DDBJ databases">
        <authorList>
            <person name="Zhang X."/>
            <person name="Yuan J."/>
            <person name="Li F."/>
            <person name="Xiang J."/>
        </authorList>
    </citation>
    <scope>NUCLEOTIDE SEQUENCE [LARGE SCALE GENOMIC DNA]</scope>
    <source>
        <tissue evidence="7">Muscle</tissue>
    </source>
</reference>
<evidence type="ECO:0000259" key="6">
    <source>
        <dbReference type="PROSITE" id="PS50888"/>
    </source>
</evidence>
<evidence type="ECO:0000256" key="1">
    <source>
        <dbReference type="ARBA" id="ARBA00004123"/>
    </source>
</evidence>
<dbReference type="EMBL" id="QCYY01000796">
    <property type="protein sequence ID" value="ROT82618.1"/>
    <property type="molecule type" value="Genomic_DNA"/>
</dbReference>
<dbReference type="SUPFAM" id="SSF47459">
    <property type="entry name" value="HLH, helix-loop-helix DNA-binding domain"/>
    <property type="match status" value="1"/>
</dbReference>
<feature type="compositionally biased region" description="Basic and acidic residues" evidence="5">
    <location>
        <begin position="82"/>
        <end position="92"/>
    </location>
</feature>
<dbReference type="GO" id="GO:0005634">
    <property type="term" value="C:nucleus"/>
    <property type="evidence" value="ECO:0007669"/>
    <property type="project" value="UniProtKB-SubCell"/>
</dbReference>
<dbReference type="InterPro" id="IPR036638">
    <property type="entry name" value="HLH_DNA-bd_sf"/>
</dbReference>
<evidence type="ECO:0000256" key="2">
    <source>
        <dbReference type="ARBA" id="ARBA00023015"/>
    </source>
</evidence>
<feature type="region of interest" description="Disordered" evidence="5">
    <location>
        <begin position="334"/>
        <end position="368"/>
    </location>
</feature>
<dbReference type="PROSITE" id="PS50888">
    <property type="entry name" value="BHLH"/>
    <property type="match status" value="1"/>
</dbReference>
<gene>
    <name evidence="7" type="ORF">C7M84_024212</name>
</gene>